<protein>
    <submittedName>
        <fullName evidence="12">ATP-dependent permease MDL2</fullName>
    </submittedName>
</protein>
<feature type="domain" description="ABC transporter" evidence="10">
    <location>
        <begin position="370"/>
        <end position="615"/>
    </location>
</feature>
<dbReference type="SUPFAM" id="SSF90123">
    <property type="entry name" value="ABC transporter transmembrane region"/>
    <property type="match status" value="1"/>
</dbReference>
<evidence type="ECO:0000259" key="10">
    <source>
        <dbReference type="PROSITE" id="PS50893"/>
    </source>
</evidence>
<keyword evidence="6 9" id="KW-1133">Transmembrane helix</keyword>
<feature type="transmembrane region" description="Helical" evidence="9">
    <location>
        <begin position="312"/>
        <end position="333"/>
    </location>
</feature>
<dbReference type="InterPro" id="IPR003439">
    <property type="entry name" value="ABC_transporter-like_ATP-bd"/>
</dbReference>
<evidence type="ECO:0000256" key="1">
    <source>
        <dbReference type="ARBA" id="ARBA00004141"/>
    </source>
</evidence>
<evidence type="ECO:0000313" key="13">
    <source>
        <dbReference type="Proteomes" id="UP000095009"/>
    </source>
</evidence>
<gene>
    <name evidence="12" type="ORF">NADFUDRAFT_32721</name>
</gene>
<dbReference type="GO" id="GO:0005524">
    <property type="term" value="F:ATP binding"/>
    <property type="evidence" value="ECO:0007669"/>
    <property type="project" value="UniProtKB-KW"/>
</dbReference>
<dbReference type="GO" id="GO:0005743">
    <property type="term" value="C:mitochondrial inner membrane"/>
    <property type="evidence" value="ECO:0007669"/>
    <property type="project" value="TreeGrafter"/>
</dbReference>
<dbReference type="EMBL" id="KV454408">
    <property type="protein sequence ID" value="ODQ66328.1"/>
    <property type="molecule type" value="Genomic_DNA"/>
</dbReference>
<dbReference type="GO" id="GO:0090374">
    <property type="term" value="P:oligopeptide export from mitochondrion"/>
    <property type="evidence" value="ECO:0007669"/>
    <property type="project" value="TreeGrafter"/>
</dbReference>
<evidence type="ECO:0000259" key="11">
    <source>
        <dbReference type="PROSITE" id="PS50929"/>
    </source>
</evidence>
<dbReference type="GO" id="GO:0016887">
    <property type="term" value="F:ATP hydrolysis activity"/>
    <property type="evidence" value="ECO:0007669"/>
    <property type="project" value="InterPro"/>
</dbReference>
<feature type="region of interest" description="Disordered" evidence="8">
    <location>
        <begin position="647"/>
        <end position="671"/>
    </location>
</feature>
<dbReference type="InterPro" id="IPR017871">
    <property type="entry name" value="ABC_transporter-like_CS"/>
</dbReference>
<reference evidence="12 13" key="1">
    <citation type="journal article" date="2016" name="Proc. Natl. Acad. Sci. U.S.A.">
        <title>Comparative genomics of biotechnologically important yeasts.</title>
        <authorList>
            <person name="Riley R."/>
            <person name="Haridas S."/>
            <person name="Wolfe K.H."/>
            <person name="Lopes M.R."/>
            <person name="Hittinger C.T."/>
            <person name="Goeker M."/>
            <person name="Salamov A.A."/>
            <person name="Wisecaver J.H."/>
            <person name="Long T.M."/>
            <person name="Calvey C.H."/>
            <person name="Aerts A.L."/>
            <person name="Barry K.W."/>
            <person name="Choi C."/>
            <person name="Clum A."/>
            <person name="Coughlan A.Y."/>
            <person name="Deshpande S."/>
            <person name="Douglass A.P."/>
            <person name="Hanson S.J."/>
            <person name="Klenk H.-P."/>
            <person name="LaButti K.M."/>
            <person name="Lapidus A."/>
            <person name="Lindquist E.A."/>
            <person name="Lipzen A.M."/>
            <person name="Meier-Kolthoff J.P."/>
            <person name="Ohm R.A."/>
            <person name="Otillar R.P."/>
            <person name="Pangilinan J.L."/>
            <person name="Peng Y."/>
            <person name="Rokas A."/>
            <person name="Rosa C.A."/>
            <person name="Scheuner C."/>
            <person name="Sibirny A.A."/>
            <person name="Slot J.C."/>
            <person name="Stielow J.B."/>
            <person name="Sun H."/>
            <person name="Kurtzman C.P."/>
            <person name="Blackwell M."/>
            <person name="Grigoriev I.V."/>
            <person name="Jeffries T.W."/>
        </authorList>
    </citation>
    <scope>NUCLEOTIDE SEQUENCE [LARGE SCALE GENOMIC DNA]</scope>
    <source>
        <strain evidence="12 13">DSM 6958</strain>
    </source>
</reference>
<evidence type="ECO:0000256" key="2">
    <source>
        <dbReference type="ARBA" id="ARBA00005580"/>
    </source>
</evidence>
<feature type="domain" description="ABC transmembrane type-1" evidence="11">
    <location>
        <begin position="37"/>
        <end position="335"/>
    </location>
</feature>
<feature type="transmembrane region" description="Helical" evidence="9">
    <location>
        <begin position="276"/>
        <end position="300"/>
    </location>
</feature>
<feature type="transmembrane region" description="Helical" evidence="9">
    <location>
        <begin position="82"/>
        <end position="106"/>
    </location>
</feature>
<dbReference type="OrthoDB" id="6500128at2759"/>
<evidence type="ECO:0000256" key="4">
    <source>
        <dbReference type="ARBA" id="ARBA00022741"/>
    </source>
</evidence>
<dbReference type="InterPro" id="IPR011527">
    <property type="entry name" value="ABC1_TM_dom"/>
</dbReference>
<comment type="similarity">
    <text evidence="2">Belongs to the ABC transporter superfamily. ABCB family. Mitochondrial peptide exporter (TC 3.A.1.212) subfamily.</text>
</comment>
<keyword evidence="5" id="KW-0067">ATP-binding</keyword>
<evidence type="ECO:0000256" key="8">
    <source>
        <dbReference type="SAM" id="MobiDB-lite"/>
    </source>
</evidence>
<dbReference type="PROSITE" id="PS50929">
    <property type="entry name" value="ABC_TM1F"/>
    <property type="match status" value="1"/>
</dbReference>
<dbReference type="PIRSF" id="PIRSF002773">
    <property type="entry name" value="ABC_prm/ATPase_B"/>
    <property type="match status" value="1"/>
</dbReference>
<dbReference type="FunFam" id="3.40.50.300:FF:000218">
    <property type="entry name" value="Multidrug ABC transporter ATP-binding protein"/>
    <property type="match status" value="1"/>
</dbReference>
<dbReference type="AlphaFoldDB" id="A0A1E3PLX0"/>
<evidence type="ECO:0000256" key="6">
    <source>
        <dbReference type="ARBA" id="ARBA00022989"/>
    </source>
</evidence>
<proteinExistence type="inferred from homology"/>
<dbReference type="CDD" id="cd18573">
    <property type="entry name" value="ABC_6TM_ABCB10_like"/>
    <property type="match status" value="1"/>
</dbReference>
<evidence type="ECO:0000256" key="3">
    <source>
        <dbReference type="ARBA" id="ARBA00022692"/>
    </source>
</evidence>
<dbReference type="PANTHER" id="PTHR43394">
    <property type="entry name" value="ATP-DEPENDENT PERMEASE MDL1, MITOCHONDRIAL"/>
    <property type="match status" value="1"/>
</dbReference>
<dbReference type="InterPro" id="IPR039421">
    <property type="entry name" value="Type_1_exporter"/>
</dbReference>
<comment type="subcellular location">
    <subcellularLocation>
        <location evidence="1">Membrane</location>
        <topology evidence="1">Multi-pass membrane protein</topology>
    </subcellularLocation>
</comment>
<dbReference type="SUPFAM" id="SSF52540">
    <property type="entry name" value="P-loop containing nucleoside triphosphate hydrolases"/>
    <property type="match status" value="1"/>
</dbReference>
<dbReference type="GO" id="GO:0015421">
    <property type="term" value="F:ABC-type oligopeptide transporter activity"/>
    <property type="evidence" value="ECO:0007669"/>
    <property type="project" value="TreeGrafter"/>
</dbReference>
<keyword evidence="3 9" id="KW-0812">Transmembrane</keyword>
<evidence type="ECO:0000256" key="9">
    <source>
        <dbReference type="SAM" id="Phobius"/>
    </source>
</evidence>
<dbReference type="InterPro" id="IPR003593">
    <property type="entry name" value="AAA+_ATPase"/>
</dbReference>
<dbReference type="Pfam" id="PF00664">
    <property type="entry name" value="ABC_membrane"/>
    <property type="match status" value="1"/>
</dbReference>
<dbReference type="InterPro" id="IPR036640">
    <property type="entry name" value="ABC1_TM_sf"/>
</dbReference>
<dbReference type="Gene3D" id="1.20.1560.10">
    <property type="entry name" value="ABC transporter type 1, transmembrane domain"/>
    <property type="match status" value="1"/>
</dbReference>
<dbReference type="Proteomes" id="UP000095009">
    <property type="component" value="Unassembled WGS sequence"/>
</dbReference>
<keyword evidence="13" id="KW-1185">Reference proteome</keyword>
<evidence type="ECO:0000256" key="7">
    <source>
        <dbReference type="ARBA" id="ARBA00023136"/>
    </source>
</evidence>
<evidence type="ECO:0000256" key="5">
    <source>
        <dbReference type="ARBA" id="ARBA00022840"/>
    </source>
</evidence>
<feature type="transmembrane region" description="Helical" evidence="9">
    <location>
        <begin position="182"/>
        <end position="210"/>
    </location>
</feature>
<accession>A0A1E3PLX0</accession>
<evidence type="ECO:0000313" key="12">
    <source>
        <dbReference type="EMBL" id="ODQ66328.1"/>
    </source>
</evidence>
<dbReference type="PANTHER" id="PTHR43394:SF1">
    <property type="entry name" value="ATP-BINDING CASSETTE SUB-FAMILY B MEMBER 10, MITOCHONDRIAL"/>
    <property type="match status" value="1"/>
</dbReference>
<keyword evidence="4" id="KW-0547">Nucleotide-binding</keyword>
<dbReference type="SMART" id="SM00382">
    <property type="entry name" value="AAA"/>
    <property type="match status" value="1"/>
</dbReference>
<dbReference type="PROSITE" id="PS00211">
    <property type="entry name" value="ABC_TRANSPORTER_1"/>
    <property type="match status" value="1"/>
</dbReference>
<name>A0A1E3PLX0_9ASCO</name>
<dbReference type="Pfam" id="PF00005">
    <property type="entry name" value="ABC_tran"/>
    <property type="match status" value="1"/>
</dbReference>
<dbReference type="STRING" id="857566.A0A1E3PLX0"/>
<dbReference type="Gene3D" id="3.40.50.300">
    <property type="entry name" value="P-loop containing nucleotide triphosphate hydrolases"/>
    <property type="match status" value="1"/>
</dbReference>
<dbReference type="PROSITE" id="PS50893">
    <property type="entry name" value="ABC_TRANSPORTER_2"/>
    <property type="match status" value="1"/>
</dbReference>
<feature type="transmembrane region" description="Helical" evidence="9">
    <location>
        <begin position="35"/>
        <end position="61"/>
    </location>
</feature>
<organism evidence="12 13">
    <name type="scientific">Nadsonia fulvescens var. elongata DSM 6958</name>
    <dbReference type="NCBI Taxonomy" id="857566"/>
    <lineage>
        <taxon>Eukaryota</taxon>
        <taxon>Fungi</taxon>
        <taxon>Dikarya</taxon>
        <taxon>Ascomycota</taxon>
        <taxon>Saccharomycotina</taxon>
        <taxon>Dipodascomycetes</taxon>
        <taxon>Dipodascales</taxon>
        <taxon>Dipodascales incertae sedis</taxon>
        <taxon>Nadsonia</taxon>
    </lineage>
</organism>
<dbReference type="InterPro" id="IPR027417">
    <property type="entry name" value="P-loop_NTPase"/>
</dbReference>
<sequence>MDFSARLSSSRGSPNATSFNEVKRLLIVGAREKNLFLVFLVLLLITTGITMAIPAVIGRVFDAAMAKRPQSEGQLEHKSKETLIFGLESNTFFWGLGALFIVGSAANFARMMTLKWIGERISARLRSTLFKRAITQDAEFFDANRVGDLISRLSNDVTIVTRTLTTNILVGFRNALQGTAGLAMMCVVNLQLTMIMFVILPPLVVGTFFYGKRMRQISRDLQVSVGALTRVSEERLSNVKTVQCFVGDLPELSRYNSRVRDTYKLGKREAWASSSFFSVTGLVGNYTVLSILILGSQFLMDQVVTIGEMTSYMMYSAYTASAVFGIFTFYSELMKGAGAASRLFELSDHTPRIKITQGSKISYQDMRMPIKFENIDFAYPTRPNFPVFQKLSFEIQPGTSVCIVGPSGTGKSTIASLLLRFYDPSVGRICIGDRDIRSVNLRSLRRHIGIVQQEPVLFSGTIANNIAYGLNHRAVTREEIMIAAERANCGFIYTFSKGLDTLVGPRGALLSGGQKQRIAIARALIKKPGILILDEATSALDVKSEASVNEALKNLTGGCGVSDDKPTVISIAHRLSTIRRCDRVIVLGTHGAVVEDGTFTELYARPDSALTRLVKTTDDSYEQELARKELEHEDFQRKEREVEDVLKELNLEETDRQRDEQDQRDMRPLDL</sequence>
<keyword evidence="7 9" id="KW-0472">Membrane</keyword>